<dbReference type="InParanoid" id="A0A3P8V8R7"/>
<feature type="domain" description="N-terminal Ras-GEF" evidence="11">
    <location>
        <begin position="50"/>
        <end position="177"/>
    </location>
</feature>
<dbReference type="PROSITE" id="PS50009">
    <property type="entry name" value="RASGEF_CAT"/>
    <property type="match status" value="1"/>
</dbReference>
<dbReference type="CDD" id="cd06224">
    <property type="entry name" value="REM"/>
    <property type="match status" value="1"/>
</dbReference>
<keyword evidence="6" id="KW-0106">Calcium</keyword>
<dbReference type="GO" id="GO:0001945">
    <property type="term" value="P:lymph vessel development"/>
    <property type="evidence" value="ECO:0007669"/>
    <property type="project" value="Ensembl"/>
</dbReference>
<dbReference type="Proteomes" id="UP000265120">
    <property type="component" value="Chromosome 4"/>
</dbReference>
<sequence length="723" mass="81340">MLSHPLSRLLPFRKPSESPGVLKSSKLVQRRRNTCPSPQDIDRALQKPSSPPSSSAVSLDELIQRCLNCFDSEGKLISLRGSQLVNMMLMMHSWVVPSQTFAQKLLTLYPLPQSDRGLRRPQICHLVRQWISQFPAVFEADPDLEQVMGDLWALVRSDGGESHSQLNDTSCLSPHVNALQAPSPSVKKRKVSLIFDHMEPDEMAEHLSYLEFKNFCNVSFLDYRSYVVRGSVRDNPALERSVMMCNGVSQWVQLMILSRHTAQQRAQVFTKFIHVAQKLRALQNFNTLMAVTGGLCHSSISRLKDTSNLLPPDVTKALSEMTELLSSCSNYSNYRRVYNECSGFKVPILGVHLKDLISLNEALPDFIEGDKINLGKLQHLYSNINDLLAIHNSTPPFEANKDLLHLLTLSLDLYYTEDEIYELSYSKEPKNPKIQPVAPVKPPVVAEWGSGVTPRRDPDTISRHVKQMVDSIMINYDQNQDGYISLEDFEKISANFPFSFCTHETDREGQISHEEITSYFMRGMSICAKLGYNFKDAHKFHETTYKRPTFCDTCRGFLWGVIKQGYHCKGCGLNCHKQCRDLVGMECLKKHKNTSGSCPCTPAPDSKTKGNGCSKSHSEEETFVFPQSNESEHNKGTPVCKNSPSDSTLSDRSTQTDPGVWTPQKKDKRGNIHNSLLYGAADRKVRQVLNLTQPDPGGQTHFGSGATLTLIRCQMDQTSTIIT</sequence>
<dbReference type="PROSITE" id="PS50222">
    <property type="entry name" value="EF_HAND_2"/>
    <property type="match status" value="1"/>
</dbReference>
<evidence type="ECO:0000256" key="8">
    <source>
        <dbReference type="SAM" id="MobiDB-lite"/>
    </source>
</evidence>
<evidence type="ECO:0000256" key="7">
    <source>
        <dbReference type="PROSITE-ProRule" id="PRU00168"/>
    </source>
</evidence>
<evidence type="ECO:0000256" key="6">
    <source>
        <dbReference type="ARBA" id="ARBA00022837"/>
    </source>
</evidence>
<dbReference type="GO" id="GO:0007265">
    <property type="term" value="P:Ras protein signal transduction"/>
    <property type="evidence" value="ECO:0007669"/>
    <property type="project" value="TreeGrafter"/>
</dbReference>
<comment type="similarity">
    <text evidence="1">Belongs to the RASGRP family.</text>
</comment>
<dbReference type="GO" id="GO:0005509">
    <property type="term" value="F:calcium ion binding"/>
    <property type="evidence" value="ECO:0007669"/>
    <property type="project" value="InterPro"/>
</dbReference>
<dbReference type="GO" id="GO:0005085">
    <property type="term" value="F:guanyl-nucleotide exchange factor activity"/>
    <property type="evidence" value="ECO:0007669"/>
    <property type="project" value="UniProtKB-KW"/>
</dbReference>
<evidence type="ECO:0000313" key="13">
    <source>
        <dbReference type="Ensembl" id="ENSCSEP00000008825.1"/>
    </source>
</evidence>
<dbReference type="PRINTS" id="PR00008">
    <property type="entry name" value="DAGPEDOMAIN"/>
</dbReference>
<dbReference type="SMART" id="SM00229">
    <property type="entry name" value="RasGEFN"/>
    <property type="match status" value="1"/>
</dbReference>
<dbReference type="PANTHER" id="PTHR23113:SF157">
    <property type="entry name" value="RAS GUANYL-RELEASING PROTEIN 4"/>
    <property type="match status" value="1"/>
</dbReference>
<reference evidence="13" key="3">
    <citation type="submission" date="2025-09" db="UniProtKB">
        <authorList>
            <consortium name="Ensembl"/>
        </authorList>
    </citation>
    <scope>IDENTIFICATION</scope>
</reference>
<dbReference type="InterPro" id="IPR023578">
    <property type="entry name" value="Ras_GEF_dom_sf"/>
</dbReference>
<dbReference type="SMART" id="SM00109">
    <property type="entry name" value="C1"/>
    <property type="match status" value="1"/>
</dbReference>
<dbReference type="InterPro" id="IPR002048">
    <property type="entry name" value="EF_hand_dom"/>
</dbReference>
<feature type="domain" description="Ras-GEF" evidence="9">
    <location>
        <begin position="199"/>
        <end position="430"/>
    </location>
</feature>
<dbReference type="InterPro" id="IPR011992">
    <property type="entry name" value="EF-hand-dom_pair"/>
</dbReference>
<dbReference type="InterPro" id="IPR046349">
    <property type="entry name" value="C1-like_sf"/>
</dbReference>
<dbReference type="PROSITE" id="PS50081">
    <property type="entry name" value="ZF_DAG_PE_2"/>
    <property type="match status" value="1"/>
</dbReference>
<feature type="region of interest" description="Disordered" evidence="8">
    <location>
        <begin position="593"/>
        <end position="671"/>
    </location>
</feature>
<dbReference type="Ensembl" id="ENSCSET00000008922.1">
    <property type="protein sequence ID" value="ENSCSEP00000008825.1"/>
    <property type="gene ID" value="ENSCSEG00000005639.1"/>
</dbReference>
<dbReference type="AlphaFoldDB" id="A0A3P8V8R7"/>
<dbReference type="InterPro" id="IPR002219">
    <property type="entry name" value="PKC_DAG/PE"/>
</dbReference>
<evidence type="ECO:0000256" key="3">
    <source>
        <dbReference type="ARBA" id="ARBA00022723"/>
    </source>
</evidence>
<dbReference type="GO" id="GO:0008270">
    <property type="term" value="F:zinc ion binding"/>
    <property type="evidence" value="ECO:0007669"/>
    <property type="project" value="UniProtKB-KW"/>
</dbReference>
<keyword evidence="3" id="KW-0479">Metal-binding</keyword>
<dbReference type="SUPFAM" id="SSF47473">
    <property type="entry name" value="EF-hand"/>
    <property type="match status" value="1"/>
</dbReference>
<dbReference type="GeneTree" id="ENSGT00940000159883"/>
<dbReference type="SUPFAM" id="SSF57889">
    <property type="entry name" value="Cysteine-rich domain"/>
    <property type="match status" value="1"/>
</dbReference>
<keyword evidence="5" id="KW-0862">Zinc</keyword>
<dbReference type="PROSITE" id="PS00018">
    <property type="entry name" value="EF_HAND_1"/>
    <property type="match status" value="1"/>
</dbReference>
<dbReference type="PROSITE" id="PS00479">
    <property type="entry name" value="ZF_DAG_PE_1"/>
    <property type="match status" value="1"/>
</dbReference>
<dbReference type="InterPro" id="IPR001895">
    <property type="entry name" value="RASGEF_cat_dom"/>
</dbReference>
<feature type="domain" description="Phorbol-ester/DAG-type" evidence="10">
    <location>
        <begin position="537"/>
        <end position="587"/>
    </location>
</feature>
<name>A0A3P8V8R7_CYNSE</name>
<dbReference type="InterPro" id="IPR008937">
    <property type="entry name" value="Ras-like_GEF"/>
</dbReference>
<dbReference type="CDD" id="cd00155">
    <property type="entry name" value="RasGEF"/>
    <property type="match status" value="1"/>
</dbReference>
<evidence type="ECO:0000256" key="2">
    <source>
        <dbReference type="ARBA" id="ARBA00022658"/>
    </source>
</evidence>
<evidence type="ECO:0000313" key="14">
    <source>
        <dbReference type="Proteomes" id="UP000265120"/>
    </source>
</evidence>
<keyword evidence="14" id="KW-1185">Reference proteome</keyword>
<dbReference type="STRING" id="244447.ENSCSEP00000008825"/>
<feature type="region of interest" description="Disordered" evidence="8">
    <location>
        <begin position="11"/>
        <end position="56"/>
    </location>
</feature>
<dbReference type="SMART" id="SM00147">
    <property type="entry name" value="RasGEF"/>
    <property type="match status" value="1"/>
</dbReference>
<organism evidence="13 14">
    <name type="scientific">Cynoglossus semilaevis</name>
    <name type="common">Tongue sole</name>
    <dbReference type="NCBI Taxonomy" id="244447"/>
    <lineage>
        <taxon>Eukaryota</taxon>
        <taxon>Metazoa</taxon>
        <taxon>Chordata</taxon>
        <taxon>Craniata</taxon>
        <taxon>Vertebrata</taxon>
        <taxon>Euteleostomi</taxon>
        <taxon>Actinopterygii</taxon>
        <taxon>Neopterygii</taxon>
        <taxon>Teleostei</taxon>
        <taxon>Neoteleostei</taxon>
        <taxon>Acanthomorphata</taxon>
        <taxon>Carangaria</taxon>
        <taxon>Pleuronectiformes</taxon>
        <taxon>Pleuronectoidei</taxon>
        <taxon>Cynoglossidae</taxon>
        <taxon>Cynoglossinae</taxon>
        <taxon>Cynoglossus</taxon>
    </lineage>
</organism>
<evidence type="ECO:0000259" key="10">
    <source>
        <dbReference type="PROSITE" id="PS50081"/>
    </source>
</evidence>
<dbReference type="InterPro" id="IPR020454">
    <property type="entry name" value="DAG/PE-bd"/>
</dbReference>
<evidence type="ECO:0000256" key="1">
    <source>
        <dbReference type="ARBA" id="ARBA00009566"/>
    </source>
</evidence>
<protein>
    <submittedName>
        <fullName evidence="13">RAS guanyl releasing protein 4</fullName>
    </submittedName>
</protein>
<dbReference type="PANTHER" id="PTHR23113">
    <property type="entry name" value="GUANINE NUCLEOTIDE EXCHANGE FACTOR"/>
    <property type="match status" value="1"/>
</dbReference>
<dbReference type="InterPro" id="IPR000651">
    <property type="entry name" value="Ras-like_Gua-exchang_fac_N"/>
</dbReference>
<dbReference type="Gene3D" id="3.30.60.20">
    <property type="match status" value="1"/>
</dbReference>
<dbReference type="Gene3D" id="1.10.238.10">
    <property type="entry name" value="EF-hand"/>
    <property type="match status" value="1"/>
</dbReference>
<keyword evidence="4" id="KW-0863">Zinc-finger</keyword>
<reference evidence="13 14" key="1">
    <citation type="journal article" date="2014" name="Nat. Genet.">
        <title>Whole-genome sequence of a flatfish provides insights into ZW sex chromosome evolution and adaptation to a benthic lifestyle.</title>
        <authorList>
            <person name="Chen S."/>
            <person name="Zhang G."/>
            <person name="Shao C."/>
            <person name="Huang Q."/>
            <person name="Liu G."/>
            <person name="Zhang P."/>
            <person name="Song W."/>
            <person name="An N."/>
            <person name="Chalopin D."/>
            <person name="Volff J.N."/>
            <person name="Hong Y."/>
            <person name="Li Q."/>
            <person name="Sha Z."/>
            <person name="Zhou H."/>
            <person name="Xie M."/>
            <person name="Yu Q."/>
            <person name="Liu Y."/>
            <person name="Xiang H."/>
            <person name="Wang N."/>
            <person name="Wu K."/>
            <person name="Yang C."/>
            <person name="Zhou Q."/>
            <person name="Liao X."/>
            <person name="Yang L."/>
            <person name="Hu Q."/>
            <person name="Zhang J."/>
            <person name="Meng L."/>
            <person name="Jin L."/>
            <person name="Tian Y."/>
            <person name="Lian J."/>
            <person name="Yang J."/>
            <person name="Miao G."/>
            <person name="Liu S."/>
            <person name="Liang Z."/>
            <person name="Yan F."/>
            <person name="Li Y."/>
            <person name="Sun B."/>
            <person name="Zhang H."/>
            <person name="Zhang J."/>
            <person name="Zhu Y."/>
            <person name="Du M."/>
            <person name="Zhao Y."/>
            <person name="Schartl M."/>
            <person name="Tang Q."/>
            <person name="Wang J."/>
        </authorList>
    </citation>
    <scope>NUCLEOTIDE SEQUENCE</scope>
</reference>
<evidence type="ECO:0000259" key="12">
    <source>
        <dbReference type="PROSITE" id="PS50222"/>
    </source>
</evidence>
<dbReference type="OMA" id="HSCKPPF"/>
<accession>A0A3P8V8R7</accession>
<dbReference type="Pfam" id="PF00130">
    <property type="entry name" value="C1_1"/>
    <property type="match status" value="1"/>
</dbReference>
<dbReference type="Gene3D" id="1.10.840.10">
    <property type="entry name" value="Ras guanine-nucleotide exchange factors catalytic domain"/>
    <property type="match status" value="1"/>
</dbReference>
<feature type="domain" description="EF-hand" evidence="12">
    <location>
        <begin position="464"/>
        <end position="499"/>
    </location>
</feature>
<dbReference type="Pfam" id="PF00617">
    <property type="entry name" value="RasGEF"/>
    <property type="match status" value="1"/>
</dbReference>
<dbReference type="InterPro" id="IPR018247">
    <property type="entry name" value="EF_Hand_1_Ca_BS"/>
</dbReference>
<feature type="compositionally biased region" description="Polar residues" evidence="8">
    <location>
        <begin position="640"/>
        <end position="657"/>
    </location>
</feature>
<evidence type="ECO:0000259" key="11">
    <source>
        <dbReference type="PROSITE" id="PS50212"/>
    </source>
</evidence>
<evidence type="ECO:0000256" key="4">
    <source>
        <dbReference type="ARBA" id="ARBA00022771"/>
    </source>
</evidence>
<dbReference type="FunFam" id="1.10.840.10:FF:000003">
    <property type="entry name" value="Ras guanyl-releasing protein 3 isoform 1"/>
    <property type="match status" value="1"/>
</dbReference>
<dbReference type="GO" id="GO:0005886">
    <property type="term" value="C:plasma membrane"/>
    <property type="evidence" value="ECO:0007669"/>
    <property type="project" value="TreeGrafter"/>
</dbReference>
<dbReference type="InterPro" id="IPR036964">
    <property type="entry name" value="RASGEF_cat_dom_sf"/>
</dbReference>
<evidence type="ECO:0000259" key="9">
    <source>
        <dbReference type="PROSITE" id="PS50009"/>
    </source>
</evidence>
<reference evidence="13" key="2">
    <citation type="submission" date="2025-08" db="UniProtKB">
        <authorList>
            <consortium name="Ensembl"/>
        </authorList>
    </citation>
    <scope>IDENTIFICATION</scope>
</reference>
<proteinExistence type="inferred from homology"/>
<dbReference type="PROSITE" id="PS50212">
    <property type="entry name" value="RASGEF_NTER"/>
    <property type="match status" value="1"/>
</dbReference>
<keyword evidence="2 7" id="KW-0344">Guanine-nucleotide releasing factor</keyword>
<evidence type="ECO:0000256" key="5">
    <source>
        <dbReference type="ARBA" id="ARBA00022833"/>
    </source>
</evidence>
<dbReference type="SUPFAM" id="SSF48366">
    <property type="entry name" value="Ras GEF"/>
    <property type="match status" value="1"/>
</dbReference>
<dbReference type="Gene3D" id="1.20.870.10">
    <property type="entry name" value="Son of sevenless (SoS) protein Chain: S domain 1"/>
    <property type="match status" value="1"/>
</dbReference>